<dbReference type="AlphaFoldDB" id="A0A6J4R385"/>
<accession>A0A6J4R385</accession>
<gene>
    <name evidence="2" type="ORF">AVDCRST_MAG02-1944</name>
</gene>
<evidence type="ECO:0000256" key="1">
    <source>
        <dbReference type="SAM" id="MobiDB-lite"/>
    </source>
</evidence>
<feature type="region of interest" description="Disordered" evidence="1">
    <location>
        <begin position="135"/>
        <end position="164"/>
    </location>
</feature>
<sequence>MTKETAGTLATRTAGLVDFRATLEWDEAPPGPPSCLPSPAPFFRHDLGVDLDPAGTGMRVSGTIRAPTERGLGAGLELVMRAVGNAAALSGAVLEMRAFLECPPRAVPPGPLQELALYLWRNNFPARFAPSWEPAETGALPLGAGGEEEPLRDLLRESPFWKPS</sequence>
<reference evidence="2" key="1">
    <citation type="submission" date="2020-02" db="EMBL/GenBank/DDBJ databases">
        <authorList>
            <person name="Meier V. D."/>
        </authorList>
    </citation>
    <scope>NUCLEOTIDE SEQUENCE</scope>
    <source>
        <strain evidence="2">AVDCRST_MAG02</strain>
    </source>
</reference>
<name>A0A6J4R385_9ACTN</name>
<organism evidence="2">
    <name type="scientific">uncultured Rubrobacteraceae bacterium</name>
    <dbReference type="NCBI Taxonomy" id="349277"/>
    <lineage>
        <taxon>Bacteria</taxon>
        <taxon>Bacillati</taxon>
        <taxon>Actinomycetota</taxon>
        <taxon>Rubrobacteria</taxon>
        <taxon>Rubrobacterales</taxon>
        <taxon>Rubrobacteraceae</taxon>
        <taxon>environmental samples</taxon>
    </lineage>
</organism>
<protein>
    <submittedName>
        <fullName evidence="2">Uncharacterized protein</fullName>
    </submittedName>
</protein>
<evidence type="ECO:0000313" key="2">
    <source>
        <dbReference type="EMBL" id="CAA9458736.1"/>
    </source>
</evidence>
<dbReference type="EMBL" id="CADCVH010000063">
    <property type="protein sequence ID" value="CAA9458736.1"/>
    <property type="molecule type" value="Genomic_DNA"/>
</dbReference>
<proteinExistence type="predicted"/>